<comment type="caution">
    <text evidence="1">The sequence shown here is derived from an EMBL/GenBank/DDBJ whole genome shotgun (WGS) entry which is preliminary data.</text>
</comment>
<sequence length="84" mass="8939">MKRLLDEAADALDALGPGAGADELIAALAASERMARRMDRAAVALVAAVNRQGVFAERGYKSAAGALGDLLGWERFEARRRPSR</sequence>
<protein>
    <submittedName>
        <fullName evidence="1">Uncharacterized protein</fullName>
    </submittedName>
</protein>
<organism evidence="1 2">
    <name type="scientific">Pseudonocardia aurantiaca</name>
    <dbReference type="NCBI Taxonomy" id="75290"/>
    <lineage>
        <taxon>Bacteria</taxon>
        <taxon>Bacillati</taxon>
        <taxon>Actinomycetota</taxon>
        <taxon>Actinomycetes</taxon>
        <taxon>Pseudonocardiales</taxon>
        <taxon>Pseudonocardiaceae</taxon>
        <taxon>Pseudonocardia</taxon>
    </lineage>
</organism>
<dbReference type="Proteomes" id="UP001597145">
    <property type="component" value="Unassembled WGS sequence"/>
</dbReference>
<accession>A0ABW4FCV9</accession>
<evidence type="ECO:0000313" key="1">
    <source>
        <dbReference type="EMBL" id="MFD1528543.1"/>
    </source>
</evidence>
<name>A0ABW4FCV9_9PSEU</name>
<gene>
    <name evidence="1" type="ORF">ACFSCY_03735</name>
</gene>
<reference evidence="2" key="1">
    <citation type="journal article" date="2019" name="Int. J. Syst. Evol. Microbiol.">
        <title>The Global Catalogue of Microorganisms (GCM) 10K type strain sequencing project: providing services to taxonomists for standard genome sequencing and annotation.</title>
        <authorList>
            <consortium name="The Broad Institute Genomics Platform"/>
            <consortium name="The Broad Institute Genome Sequencing Center for Infectious Disease"/>
            <person name="Wu L."/>
            <person name="Ma J."/>
        </authorList>
    </citation>
    <scope>NUCLEOTIDE SEQUENCE [LARGE SCALE GENOMIC DNA]</scope>
    <source>
        <strain evidence="2">JCM 12165</strain>
    </source>
</reference>
<dbReference type="EMBL" id="JBHUCP010000003">
    <property type="protein sequence ID" value="MFD1528543.1"/>
    <property type="molecule type" value="Genomic_DNA"/>
</dbReference>
<proteinExistence type="predicted"/>
<keyword evidence="2" id="KW-1185">Reference proteome</keyword>
<dbReference type="RefSeq" id="WP_343969574.1">
    <property type="nucleotide sequence ID" value="NZ_BAAAJG010000001.1"/>
</dbReference>
<evidence type="ECO:0000313" key="2">
    <source>
        <dbReference type="Proteomes" id="UP001597145"/>
    </source>
</evidence>